<dbReference type="GO" id="GO:0005975">
    <property type="term" value="P:carbohydrate metabolic process"/>
    <property type="evidence" value="ECO:0007669"/>
    <property type="project" value="InterPro"/>
</dbReference>
<dbReference type="EMBL" id="AZFT01000053">
    <property type="protein sequence ID" value="KRL83862.1"/>
    <property type="molecule type" value="Genomic_DNA"/>
</dbReference>
<dbReference type="Proteomes" id="UP000051324">
    <property type="component" value="Unassembled WGS sequence"/>
</dbReference>
<dbReference type="SUPFAM" id="SSF74650">
    <property type="entry name" value="Galactose mutarotase-like"/>
    <property type="match status" value="1"/>
</dbReference>
<dbReference type="eggNOG" id="COG2017">
    <property type="taxonomic scope" value="Bacteria"/>
</dbReference>
<dbReference type="RefSeq" id="WP_056957371.1">
    <property type="nucleotide sequence ID" value="NZ_AZFT01000053.1"/>
</dbReference>
<dbReference type="InterPro" id="IPR037481">
    <property type="entry name" value="LacX"/>
</dbReference>
<dbReference type="Pfam" id="PF01263">
    <property type="entry name" value="Aldose_epim"/>
    <property type="match status" value="1"/>
</dbReference>
<evidence type="ECO:0000313" key="2">
    <source>
        <dbReference type="Proteomes" id="UP000051324"/>
    </source>
</evidence>
<dbReference type="InterPro" id="IPR008183">
    <property type="entry name" value="Aldose_1/G6P_1-epimerase"/>
</dbReference>
<sequence length="290" mass="32829">MAVILENGKLRAVINEHGAELVSLLAKDTQIQYMWSGDSKYWGRHSPVLFPIEGRVKDDTYQIDGKSYHLTQHGFARDMDFMVIEQTETSACFELRATKETKQKYPYDFVLQLAYQLDDNGISVTYRVVNPMEETIYFGIGAHPAFSTKLELADQYTDYEVQISPAKKRLHIPLKDGYLDLDQTALKDTDLAVSHELFKDDAIIYNLEQEPAVITLKSKKHGHGVSIEADDAKAVGIWSCYPAKGDFVCLEPWWALSDPITADGDFKHKYAINELAATGEFKTGFKINVF</sequence>
<organism evidence="1 2">
    <name type="scientific">Ligilactobacillus apodemi DSM 16634 = JCM 16172</name>
    <dbReference type="NCBI Taxonomy" id="1423724"/>
    <lineage>
        <taxon>Bacteria</taxon>
        <taxon>Bacillati</taxon>
        <taxon>Bacillota</taxon>
        <taxon>Bacilli</taxon>
        <taxon>Lactobacillales</taxon>
        <taxon>Lactobacillaceae</taxon>
        <taxon>Ligilactobacillus</taxon>
    </lineage>
</organism>
<dbReference type="InterPro" id="IPR011013">
    <property type="entry name" value="Gal_mutarotase_sf_dom"/>
</dbReference>
<dbReference type="STRING" id="1423724.FC32_GL001128"/>
<dbReference type="AlphaFoldDB" id="A0A0R1TQX1"/>
<dbReference type="InterPro" id="IPR014718">
    <property type="entry name" value="GH-type_carb-bd"/>
</dbReference>
<dbReference type="CDD" id="cd09024">
    <property type="entry name" value="Aldose_epim_lacX"/>
    <property type="match status" value="1"/>
</dbReference>
<evidence type="ECO:0000313" key="1">
    <source>
        <dbReference type="EMBL" id="KRL83862.1"/>
    </source>
</evidence>
<name>A0A0R1TQX1_9LACO</name>
<gene>
    <name evidence="1" type="ORF">FC32_GL001128</name>
</gene>
<protein>
    <submittedName>
        <fullName evidence="1">Galactose mutarotase-like protein</fullName>
    </submittedName>
</protein>
<comment type="caution">
    <text evidence="1">The sequence shown here is derived from an EMBL/GenBank/DDBJ whole genome shotgun (WGS) entry which is preliminary data.</text>
</comment>
<dbReference type="Gene3D" id="2.70.98.10">
    <property type="match status" value="1"/>
</dbReference>
<keyword evidence="2" id="KW-1185">Reference proteome</keyword>
<dbReference type="GO" id="GO:0030246">
    <property type="term" value="F:carbohydrate binding"/>
    <property type="evidence" value="ECO:0007669"/>
    <property type="project" value="InterPro"/>
</dbReference>
<dbReference type="GO" id="GO:0016853">
    <property type="term" value="F:isomerase activity"/>
    <property type="evidence" value="ECO:0007669"/>
    <property type="project" value="InterPro"/>
</dbReference>
<dbReference type="PATRIC" id="fig|1423724.4.peg.1173"/>
<proteinExistence type="predicted"/>
<accession>A0A0R1TQX1</accession>
<reference evidence="1 2" key="1">
    <citation type="journal article" date="2015" name="Genome Announc.">
        <title>Expanding the biotechnology potential of lactobacilli through comparative genomics of 213 strains and associated genera.</title>
        <authorList>
            <person name="Sun Z."/>
            <person name="Harris H.M."/>
            <person name="McCann A."/>
            <person name="Guo C."/>
            <person name="Argimon S."/>
            <person name="Zhang W."/>
            <person name="Yang X."/>
            <person name="Jeffery I.B."/>
            <person name="Cooney J.C."/>
            <person name="Kagawa T.F."/>
            <person name="Liu W."/>
            <person name="Song Y."/>
            <person name="Salvetti E."/>
            <person name="Wrobel A."/>
            <person name="Rasinkangas P."/>
            <person name="Parkhill J."/>
            <person name="Rea M.C."/>
            <person name="O'Sullivan O."/>
            <person name="Ritari J."/>
            <person name="Douillard F.P."/>
            <person name="Paul Ross R."/>
            <person name="Yang R."/>
            <person name="Briner A.E."/>
            <person name="Felis G.E."/>
            <person name="de Vos W.M."/>
            <person name="Barrangou R."/>
            <person name="Klaenhammer T.R."/>
            <person name="Caufield P.W."/>
            <person name="Cui Y."/>
            <person name="Zhang H."/>
            <person name="O'Toole P.W."/>
        </authorList>
    </citation>
    <scope>NUCLEOTIDE SEQUENCE [LARGE SCALE GENOMIC DNA]</scope>
    <source>
        <strain evidence="1 2">DSM 16634</strain>
    </source>
</reference>